<reference evidence="1" key="1">
    <citation type="submission" date="2019-08" db="EMBL/GenBank/DDBJ databases">
        <authorList>
            <person name="Kucharzyk K."/>
            <person name="Murdoch R.W."/>
            <person name="Higgins S."/>
            <person name="Loffler F."/>
        </authorList>
    </citation>
    <scope>NUCLEOTIDE SEQUENCE</scope>
</reference>
<protein>
    <submittedName>
        <fullName evidence="1">Uncharacterized protein</fullName>
    </submittedName>
</protein>
<gene>
    <name evidence="1" type="ORF">SDC9_135019</name>
</gene>
<dbReference type="EMBL" id="VSSQ01035637">
    <property type="protein sequence ID" value="MPM87918.1"/>
    <property type="molecule type" value="Genomic_DNA"/>
</dbReference>
<evidence type="ECO:0000313" key="1">
    <source>
        <dbReference type="EMBL" id="MPM87918.1"/>
    </source>
</evidence>
<comment type="caution">
    <text evidence="1">The sequence shown here is derived from an EMBL/GenBank/DDBJ whole genome shotgun (WGS) entry which is preliminary data.</text>
</comment>
<dbReference type="AlphaFoldDB" id="A0A645DFV7"/>
<proteinExistence type="predicted"/>
<sequence length="87" mass="9915">MQWWSLKEAWFKQAQTGVDFVLLPRLACVPQHGHASARSWTARTAQGHVALLSVYLPGTHLHCDRIDLTDWTWLSTECFGLHLSVDD</sequence>
<organism evidence="1">
    <name type="scientific">bioreactor metagenome</name>
    <dbReference type="NCBI Taxonomy" id="1076179"/>
    <lineage>
        <taxon>unclassified sequences</taxon>
        <taxon>metagenomes</taxon>
        <taxon>ecological metagenomes</taxon>
    </lineage>
</organism>
<name>A0A645DFV7_9ZZZZ</name>
<accession>A0A645DFV7</accession>